<dbReference type="InterPro" id="IPR007817">
    <property type="entry name" value="Isocyanide_synthase_DIT1"/>
</dbReference>
<dbReference type="AlphaFoldDB" id="A0A819J7N8"/>
<evidence type="ECO:0008006" key="4">
    <source>
        <dbReference type="Google" id="ProtNLM"/>
    </source>
</evidence>
<dbReference type="Pfam" id="PF05141">
    <property type="entry name" value="DIT1_PvcA"/>
    <property type="match status" value="1"/>
</dbReference>
<dbReference type="PANTHER" id="PTHR37285:SF5">
    <property type="entry name" value="SPORE WALL MATURATION PROTEIN DIT1"/>
    <property type="match status" value="1"/>
</dbReference>
<organism evidence="2 3">
    <name type="scientific">Rotaria sordida</name>
    <dbReference type="NCBI Taxonomy" id="392033"/>
    <lineage>
        <taxon>Eukaryota</taxon>
        <taxon>Metazoa</taxon>
        <taxon>Spiralia</taxon>
        <taxon>Gnathifera</taxon>
        <taxon>Rotifera</taxon>
        <taxon>Eurotatoria</taxon>
        <taxon>Bdelloidea</taxon>
        <taxon>Philodinida</taxon>
        <taxon>Philodinidae</taxon>
        <taxon>Rotaria</taxon>
    </lineage>
</organism>
<accession>A0A819J7N8</accession>
<gene>
    <name evidence="2" type="ORF">JBS370_LOCUS22117</name>
    <name evidence="1" type="ORF">ZHD862_LOCUS12494</name>
</gene>
<comment type="caution">
    <text evidence="2">The sequence shown here is derived from an EMBL/GenBank/DDBJ whole genome shotgun (WGS) entry which is preliminary data.</text>
</comment>
<dbReference type="PANTHER" id="PTHR37285">
    <property type="entry name" value="SPORE WALL MATURATION PROTEIN DIT1"/>
    <property type="match status" value="1"/>
</dbReference>
<evidence type="ECO:0000313" key="2">
    <source>
        <dbReference type="EMBL" id="CAF3924616.1"/>
    </source>
</evidence>
<dbReference type="Proteomes" id="UP000663836">
    <property type="component" value="Unassembled WGS sequence"/>
</dbReference>
<name>A0A819J7N8_9BILA</name>
<dbReference type="EMBL" id="CAJOBD010003036">
    <property type="protein sequence ID" value="CAF3924616.1"/>
    <property type="molecule type" value="Genomic_DNA"/>
</dbReference>
<sequence>MSSLELKIVNIFEKKLLSIRSISQGDLYEKCGRDKLLKNIQAFTQENQPIKLLLPAFPFKSPNMKKVCGKLPDAGELYALEYLNRICEEINFLYEYGCDLVIWSDGRVFNDLIGVSDSDMFTYVNRLKYYSMTMTHIQWDSMDNYTGIGNGESLVKKYGTSTFDFDQWLLKSENNPEQFIHLRKFIENDLGNNTENNNLSRRQLKTQMSLIAKQMIIRNEALTNLLKKHYPNHIRLSIHQHPNEGEKFTIRFFMDATMVQSNNHCVLRTPWHNVLVINVEGNVNLMPYRKLNLECEHVPILLKSQIWTFVQLPRDSLVSLASTLKLSLLDDSPHFGLSIDLKMSNNVIQPVKNTYSINNENIDTKTFQEPNRSMKKIMMHNPKWYMEYINL</sequence>
<reference evidence="2" key="1">
    <citation type="submission" date="2021-02" db="EMBL/GenBank/DDBJ databases">
        <authorList>
            <person name="Nowell W R."/>
        </authorList>
    </citation>
    <scope>NUCLEOTIDE SEQUENCE</scope>
</reference>
<dbReference type="EMBL" id="CAJNOT010000493">
    <property type="protein sequence ID" value="CAF1000406.1"/>
    <property type="molecule type" value="Genomic_DNA"/>
</dbReference>
<evidence type="ECO:0000313" key="1">
    <source>
        <dbReference type="EMBL" id="CAF1000406.1"/>
    </source>
</evidence>
<protein>
    <recommendedName>
        <fullName evidence="4">Pyoverdine biosynthesis protein</fullName>
    </recommendedName>
</protein>
<evidence type="ECO:0000313" key="3">
    <source>
        <dbReference type="Proteomes" id="UP000663836"/>
    </source>
</evidence>
<dbReference type="Proteomes" id="UP000663864">
    <property type="component" value="Unassembled WGS sequence"/>
</dbReference>
<proteinExistence type="predicted"/>